<feature type="region of interest" description="Disordered" evidence="7">
    <location>
        <begin position="101"/>
        <end position="151"/>
    </location>
</feature>
<dbReference type="EMBL" id="CM010717">
    <property type="protein sequence ID" value="RZC56667.1"/>
    <property type="molecule type" value="Genomic_DNA"/>
</dbReference>
<accession>A0A4Y7J775</accession>
<dbReference type="OrthoDB" id="1881276at2759"/>
<evidence type="ECO:0000256" key="6">
    <source>
        <dbReference type="ARBA" id="ARBA00023136"/>
    </source>
</evidence>
<keyword evidence="3 8" id="KW-0812">Transmembrane</keyword>
<feature type="compositionally biased region" description="Polar residues" evidence="7">
    <location>
        <begin position="107"/>
        <end position="151"/>
    </location>
</feature>
<keyword evidence="12" id="KW-1185">Reference proteome</keyword>
<evidence type="ECO:0000256" key="3">
    <source>
        <dbReference type="ARBA" id="ARBA00022692"/>
    </source>
</evidence>
<evidence type="ECO:0000256" key="2">
    <source>
        <dbReference type="ARBA" id="ARBA00007727"/>
    </source>
</evidence>
<protein>
    <submittedName>
        <fullName evidence="11">Uncharacterized protein</fullName>
    </submittedName>
</protein>
<evidence type="ECO:0000259" key="9">
    <source>
        <dbReference type="Pfam" id="PF13839"/>
    </source>
</evidence>
<dbReference type="Pfam" id="PF13839">
    <property type="entry name" value="PC-Esterase"/>
    <property type="match status" value="1"/>
</dbReference>
<evidence type="ECO:0000256" key="7">
    <source>
        <dbReference type="SAM" id="MobiDB-lite"/>
    </source>
</evidence>
<evidence type="ECO:0000256" key="1">
    <source>
        <dbReference type="ARBA" id="ARBA00004167"/>
    </source>
</evidence>
<name>A0A4Y7J775_PAPSO</name>
<dbReference type="GO" id="GO:0005794">
    <property type="term" value="C:Golgi apparatus"/>
    <property type="evidence" value="ECO:0007669"/>
    <property type="project" value="TreeGrafter"/>
</dbReference>
<dbReference type="Gramene" id="RZC56667">
    <property type="protein sequence ID" value="RZC56667"/>
    <property type="gene ID" value="C5167_015509"/>
</dbReference>
<reference evidence="11 12" key="1">
    <citation type="journal article" date="2018" name="Science">
        <title>The opium poppy genome and morphinan production.</title>
        <authorList>
            <person name="Guo L."/>
            <person name="Winzer T."/>
            <person name="Yang X."/>
            <person name="Li Y."/>
            <person name="Ning Z."/>
            <person name="He Z."/>
            <person name="Teodor R."/>
            <person name="Lu Y."/>
            <person name="Bowser T.A."/>
            <person name="Graham I.A."/>
            <person name="Ye K."/>
        </authorList>
    </citation>
    <scope>NUCLEOTIDE SEQUENCE [LARGE SCALE GENOMIC DNA]</scope>
    <source>
        <strain evidence="12">cv. HN1</strain>
        <tissue evidence="11">Leaves</tissue>
    </source>
</reference>
<keyword evidence="5 8" id="KW-1133">Transmembrane helix</keyword>
<comment type="similarity">
    <text evidence="2">Belongs to the PC-esterase family. TBL subfamily.</text>
</comment>
<dbReference type="Pfam" id="PF14416">
    <property type="entry name" value="PMR5N"/>
    <property type="match status" value="1"/>
</dbReference>
<dbReference type="GO" id="GO:0016413">
    <property type="term" value="F:O-acetyltransferase activity"/>
    <property type="evidence" value="ECO:0007669"/>
    <property type="project" value="InterPro"/>
</dbReference>
<keyword evidence="6 8" id="KW-0472">Membrane</keyword>
<keyword evidence="4" id="KW-0735">Signal-anchor</keyword>
<feature type="transmembrane region" description="Helical" evidence="8">
    <location>
        <begin position="44"/>
        <end position="67"/>
    </location>
</feature>
<dbReference type="InterPro" id="IPR026057">
    <property type="entry name" value="TBL_C"/>
</dbReference>
<evidence type="ECO:0000256" key="4">
    <source>
        <dbReference type="ARBA" id="ARBA00022968"/>
    </source>
</evidence>
<dbReference type="GO" id="GO:0016020">
    <property type="term" value="C:membrane"/>
    <property type="evidence" value="ECO:0007669"/>
    <property type="project" value="UniProtKB-SubCell"/>
</dbReference>
<proteinExistence type="inferred from homology"/>
<gene>
    <name evidence="11" type="ORF">C5167_015509</name>
</gene>
<organism evidence="11 12">
    <name type="scientific">Papaver somniferum</name>
    <name type="common">Opium poppy</name>
    <dbReference type="NCBI Taxonomy" id="3469"/>
    <lineage>
        <taxon>Eukaryota</taxon>
        <taxon>Viridiplantae</taxon>
        <taxon>Streptophyta</taxon>
        <taxon>Embryophyta</taxon>
        <taxon>Tracheophyta</taxon>
        <taxon>Spermatophyta</taxon>
        <taxon>Magnoliopsida</taxon>
        <taxon>Ranunculales</taxon>
        <taxon>Papaveraceae</taxon>
        <taxon>Papaveroideae</taxon>
        <taxon>Papaver</taxon>
    </lineage>
</organism>
<dbReference type="InterPro" id="IPR029962">
    <property type="entry name" value="TBL"/>
</dbReference>
<dbReference type="Proteomes" id="UP000316621">
    <property type="component" value="Chromosome 3"/>
</dbReference>
<dbReference type="AlphaFoldDB" id="A0A4Y7J775"/>
<evidence type="ECO:0000256" key="5">
    <source>
        <dbReference type="ARBA" id="ARBA00022989"/>
    </source>
</evidence>
<feature type="domain" description="Trichome birefringence-like N-terminal" evidence="10">
    <location>
        <begin position="232"/>
        <end position="287"/>
    </location>
</feature>
<evidence type="ECO:0000256" key="8">
    <source>
        <dbReference type="SAM" id="Phobius"/>
    </source>
</evidence>
<evidence type="ECO:0000259" key="10">
    <source>
        <dbReference type="Pfam" id="PF14416"/>
    </source>
</evidence>
<feature type="domain" description="Trichome birefringence-like C-terminal" evidence="9">
    <location>
        <begin position="302"/>
        <end position="590"/>
    </location>
</feature>
<dbReference type="PANTHER" id="PTHR32285:SF208">
    <property type="entry name" value="PROTEIN TRICHOME BIREFRINGENCE-LIKE 2"/>
    <property type="match status" value="1"/>
</dbReference>
<dbReference type="InterPro" id="IPR025846">
    <property type="entry name" value="TBL_N"/>
</dbReference>
<evidence type="ECO:0000313" key="12">
    <source>
        <dbReference type="Proteomes" id="UP000316621"/>
    </source>
</evidence>
<sequence>MKKLGIWEKLCHMVGKLSPHHGANNNASSSTTILRAGSKRKGSLVLIGFGFVLGASVLILTIFFSMFPSVMNPMLENNLAKVDRQIPLLFDSSSSTTTAVTSTFSSDPLQENTSPANQTISSSSNASQENLDNSSQEVLKNSTASNQTIVSSSSPELWRDFIPTNQTESSSTFTNYSSSVVSGSVPKVEELVIADDETNAVTATSNIPSNRTGTYNEKQEIVNAIFSHSRHDCNIFEGEWVKPANDNIREPFYPPGSCPYIDRKPFNCFSNGRPDDAFLKLQWHWQSHPTNAGCKTNFPSLLNASDFLERLRGKKVVFAGDSLNRNMFESLICILWNAVPDKSRVHWLPGSIDYKIRGDRSLKYEDYNCTVGFVWSPYLVFETNPPNRRNKLNMNEPVTMRLDMIDERASSFYRDADLVIFDSWHWWIKDKTNNGINYFQEGDYLHPKMEMSKAYKKGLTTWRKWMDKNIDPNKTQVVFRGYSVNHFRGGKWNTGGKCNRETEPTMSNETFVEKNPSQVKLLEDTIRKMKIPVIYLNVTKLTYYRTDGHPSIYANYMATYEERIAAALTHQDCSHWCLPGIPDTWNELLYISLMRAGKGSFAR</sequence>
<evidence type="ECO:0000313" key="11">
    <source>
        <dbReference type="EMBL" id="RZC56667.1"/>
    </source>
</evidence>
<dbReference type="PANTHER" id="PTHR32285">
    <property type="entry name" value="PROTEIN TRICHOME BIREFRINGENCE-LIKE 9-RELATED"/>
    <property type="match status" value="1"/>
</dbReference>
<comment type="subcellular location">
    <subcellularLocation>
        <location evidence="1">Membrane</location>
        <topology evidence="1">Single-pass membrane protein</topology>
    </subcellularLocation>
</comment>